<dbReference type="InterPro" id="IPR006119">
    <property type="entry name" value="Resolv_N"/>
</dbReference>
<dbReference type="Proteomes" id="UP001589858">
    <property type="component" value="Unassembled WGS sequence"/>
</dbReference>
<accession>A0ABV6SEG6</accession>
<evidence type="ECO:0000313" key="5">
    <source>
        <dbReference type="Proteomes" id="UP001589858"/>
    </source>
</evidence>
<evidence type="ECO:0000256" key="2">
    <source>
        <dbReference type="ARBA" id="ARBA00023172"/>
    </source>
</evidence>
<feature type="domain" description="Resolvase/invertase-type recombinase catalytic" evidence="3">
    <location>
        <begin position="4"/>
        <end position="148"/>
    </location>
</feature>
<dbReference type="Gene3D" id="3.40.50.1390">
    <property type="entry name" value="Resolvase, N-terminal catalytic domain"/>
    <property type="match status" value="1"/>
</dbReference>
<dbReference type="SMART" id="SM00857">
    <property type="entry name" value="Resolvase"/>
    <property type="match status" value="1"/>
</dbReference>
<dbReference type="EMBL" id="JBHLTM010000068">
    <property type="protein sequence ID" value="MFC0686443.1"/>
    <property type="molecule type" value="Genomic_DNA"/>
</dbReference>
<dbReference type="PANTHER" id="PTHR30461">
    <property type="entry name" value="DNA-INVERTASE FROM LAMBDOID PROPHAGE"/>
    <property type="match status" value="1"/>
</dbReference>
<dbReference type="RefSeq" id="WP_267225123.1">
    <property type="nucleotide sequence ID" value="NZ_JAPCWC010000062.1"/>
</dbReference>
<dbReference type="PROSITE" id="PS51736">
    <property type="entry name" value="RECOMBINASES_3"/>
    <property type="match status" value="1"/>
</dbReference>
<keyword evidence="5" id="KW-1185">Reference proteome</keyword>
<dbReference type="SUPFAM" id="SSF53041">
    <property type="entry name" value="Resolvase-like"/>
    <property type="match status" value="1"/>
</dbReference>
<evidence type="ECO:0000313" key="4">
    <source>
        <dbReference type="EMBL" id="MFC0686443.1"/>
    </source>
</evidence>
<reference evidence="4 5" key="1">
    <citation type="submission" date="2024-09" db="EMBL/GenBank/DDBJ databases">
        <authorList>
            <person name="Sun Q."/>
            <person name="Mori K."/>
        </authorList>
    </citation>
    <scope>NUCLEOTIDE SEQUENCE [LARGE SCALE GENOMIC DNA]</scope>
    <source>
        <strain evidence="4 5">CICC 11035S</strain>
    </source>
</reference>
<dbReference type="PANTHER" id="PTHR30461:SF2">
    <property type="entry name" value="SERINE RECOMBINASE PINE-RELATED"/>
    <property type="match status" value="1"/>
</dbReference>
<evidence type="ECO:0000259" key="3">
    <source>
        <dbReference type="PROSITE" id="PS51736"/>
    </source>
</evidence>
<name>A0ABV6SEG6_9SPHN</name>
<comment type="caution">
    <text evidence="4">The sequence shown here is derived from an EMBL/GenBank/DDBJ whole genome shotgun (WGS) entry which is preliminary data.</text>
</comment>
<dbReference type="CDD" id="cd03768">
    <property type="entry name" value="SR_ResInv"/>
    <property type="match status" value="1"/>
</dbReference>
<evidence type="ECO:0000256" key="1">
    <source>
        <dbReference type="ARBA" id="ARBA00023125"/>
    </source>
</evidence>
<keyword evidence="1" id="KW-0238">DNA-binding</keyword>
<gene>
    <name evidence="4" type="ORF">ACFFF8_17800</name>
</gene>
<dbReference type="InterPro" id="IPR050639">
    <property type="entry name" value="SSR_resolvase"/>
</dbReference>
<proteinExistence type="predicted"/>
<protein>
    <submittedName>
        <fullName evidence="4">Recombinase family protein</fullName>
    </submittedName>
</protein>
<organism evidence="4 5">
    <name type="scientific">Novosphingobium clariflavum</name>
    <dbReference type="NCBI Taxonomy" id="2029884"/>
    <lineage>
        <taxon>Bacteria</taxon>
        <taxon>Pseudomonadati</taxon>
        <taxon>Pseudomonadota</taxon>
        <taxon>Alphaproteobacteria</taxon>
        <taxon>Sphingomonadales</taxon>
        <taxon>Sphingomonadaceae</taxon>
        <taxon>Novosphingobium</taxon>
    </lineage>
</organism>
<sequence length="196" mass="21864">MTKRIALYTRVSTDQQTTENQRLELLAVAERNGWEVVAEFTDQGISGAKGRDQRPGYDALMKSVARREIDMVATWAVDRLGRSLQHLVGFLHEINAKGVDLYLHQQALDTSTPSGRAMFGMLSVFADFEREMIRSRIMAGLRRSTKKAGRKPLDPEKVARIERALAKGGSINETARKLKVGVGTVHRIKTRMNAAA</sequence>
<dbReference type="Pfam" id="PF00239">
    <property type="entry name" value="Resolvase"/>
    <property type="match status" value="1"/>
</dbReference>
<keyword evidence="2" id="KW-0233">DNA recombination</keyword>
<dbReference type="InterPro" id="IPR036162">
    <property type="entry name" value="Resolvase-like_N_sf"/>
</dbReference>